<sequence>MPTPTEWLNEFQVNTGPAGSGSQASPKIMGLASGGFVVAWTESADGLIGTDPGTDIVAKIFDVEGHIVREAFQLNQFSTSDDETDFDLAATHDGFVMTYLVNDLSSPDRSSVVFERFDVNGDPHPDAGSALTIASESAAGSALRNPQIIANLIDSEDSVFVTYEDAIGADTDVNARIIDENGVLGSQFAAAENGAGVTQLGDSAVLGKGNFVTVYEESDAGNTGLALSITNPLGDNVLLGGAIAANATNPSVASLGGNRFVVTYELNGDVFANIFSNAGVLERTVTVASGSAEQNQPVIAALKNGGFVVAWNDDTTGNVIARNFWANGGTEGSAFTIEDTNTSHLDISLTADGRLLFAWLGSDSEVFASIWDPRPNVIETSAPDVIRANFLQTDLFTSRPTDDTNIRAGEKGDTVLGQSARDVIISSGSGSFFGGGGNDTLYASANTFVGDFELLDGGSGRDRLYTTSFRGDYTVNLITGETDYAGAPAVPVESFINFEDIFTGVGSDTITGTDGDNLIVSGAGSDVIYAGAGNDTILAEWGNDTVFAGAGADHVNGGSGNDTIITSGNDFAAGESGDDTVIISSGLPSYIRGGEGVDTIDASASDFDFTIDLYDGYLESNLFIFDGFENLFTGSGDDVLSGTDVDNRIGGGAGDDQIFGRGGDDSLFGEDGDDILFGEDGNDTLEGGNGNDRLFGGKGNDEISGGEGNDVIVGKAGNDNLVGDGGNDIILGNFGNDFLTGGAGDDALYAGAGNDNLDGSEGNDQLYGGDGDDFVFGGTGDDLLVGSEGADTLVGSDGNDTLRGGNGDDFVTGLNDDDVLFGGDGDDLILGGDGNDRLWGGTGDDVLTGGARRDILHGGAGNDTFVFDDTSDSQQLSVDVIKDFEGAGSAVGDVIDLSGIDADITVAGNGDQSFTFLGVATREDGFAFGAGALWVSFFGGQTRVFALDDDDKTIDFVVWIEDGPSVSFNDYNASDFIL</sequence>
<gene>
    <name evidence="3" type="ordered locus">RLO149_c037900</name>
</gene>
<evidence type="ECO:0000256" key="2">
    <source>
        <dbReference type="ARBA" id="ARBA00022525"/>
    </source>
</evidence>
<dbReference type="EMBL" id="CP002623">
    <property type="protein sequence ID" value="AEI95703.1"/>
    <property type="molecule type" value="Genomic_DNA"/>
</dbReference>
<dbReference type="Pfam" id="PF00353">
    <property type="entry name" value="HemolysinCabind"/>
    <property type="match status" value="9"/>
</dbReference>
<dbReference type="eggNOG" id="COG2931">
    <property type="taxonomic scope" value="Bacteria"/>
</dbReference>
<dbReference type="InterPro" id="IPR011049">
    <property type="entry name" value="Serralysin-like_metalloprot_C"/>
</dbReference>
<dbReference type="InterPro" id="IPR001343">
    <property type="entry name" value="Hemolysn_Ca-bd"/>
</dbReference>
<dbReference type="PANTHER" id="PTHR38340:SF1">
    <property type="entry name" value="S-LAYER PROTEIN"/>
    <property type="match status" value="1"/>
</dbReference>
<reference evidence="3 4" key="1">
    <citation type="journal article" date="2011" name="BMC Genomics">
        <title>Comparative genome analysis and genome-guided physiological analysis of Roseobacter litoralis.</title>
        <authorList>
            <person name="Kalhoefer D."/>
            <person name="Thole S."/>
            <person name="Voget S."/>
            <person name="Lehmann R."/>
            <person name="Liesegang H."/>
            <person name="Wollher A."/>
            <person name="Daniel R."/>
            <person name="Simon M."/>
            <person name="Brinkhoff T."/>
        </authorList>
    </citation>
    <scope>NUCLEOTIDE SEQUENCE [LARGE SCALE GENOMIC DNA]</scope>
    <source>
        <strain evidence="4">ATCC 49566 / DSM 6996 / JCM 21268 / NBRC 15278 / OCh 149</strain>
    </source>
</reference>
<dbReference type="Proteomes" id="UP000001353">
    <property type="component" value="Chromosome"/>
</dbReference>
<evidence type="ECO:0000313" key="3">
    <source>
        <dbReference type="EMBL" id="AEI95703.1"/>
    </source>
</evidence>
<dbReference type="InterPro" id="IPR050557">
    <property type="entry name" value="RTX_toxin/Mannuronan_C5-epim"/>
</dbReference>
<accession>F7ZCD0</accession>
<dbReference type="SUPFAM" id="SSF51120">
    <property type="entry name" value="beta-Roll"/>
    <property type="match status" value="4"/>
</dbReference>
<dbReference type="GO" id="GO:0005576">
    <property type="term" value="C:extracellular region"/>
    <property type="evidence" value="ECO:0007669"/>
    <property type="project" value="UniProtKB-SubCell"/>
</dbReference>
<organism evidence="3 4">
    <name type="scientific">Roseobacter litoralis (strain ATCC 49566 / DSM 6996 / JCM 21268 / NBRC 15278 / OCh 149)</name>
    <dbReference type="NCBI Taxonomy" id="391595"/>
    <lineage>
        <taxon>Bacteria</taxon>
        <taxon>Pseudomonadati</taxon>
        <taxon>Pseudomonadota</taxon>
        <taxon>Alphaproteobacteria</taxon>
        <taxon>Rhodobacterales</taxon>
        <taxon>Roseobacteraceae</taxon>
        <taxon>Roseobacter</taxon>
    </lineage>
</organism>
<proteinExistence type="predicted"/>
<dbReference type="OrthoDB" id="9773411at2"/>
<keyword evidence="4" id="KW-1185">Reference proteome</keyword>
<dbReference type="KEGG" id="rli:RLO149_c037900"/>
<dbReference type="PROSITE" id="PS00330">
    <property type="entry name" value="HEMOLYSIN_CALCIUM"/>
    <property type="match status" value="6"/>
</dbReference>
<dbReference type="AlphaFoldDB" id="F7ZCD0"/>
<dbReference type="InterPro" id="IPR018511">
    <property type="entry name" value="Hemolysin-typ_Ca-bd_CS"/>
</dbReference>
<dbReference type="GO" id="GO:0005509">
    <property type="term" value="F:calcium ion binding"/>
    <property type="evidence" value="ECO:0007669"/>
    <property type="project" value="InterPro"/>
</dbReference>
<keyword evidence="2" id="KW-0964">Secreted</keyword>
<protein>
    <submittedName>
        <fullName evidence="3">Uncharacterized protein</fullName>
    </submittedName>
</protein>
<evidence type="ECO:0000256" key="1">
    <source>
        <dbReference type="ARBA" id="ARBA00004613"/>
    </source>
</evidence>
<evidence type="ECO:0000313" key="4">
    <source>
        <dbReference type="Proteomes" id="UP000001353"/>
    </source>
</evidence>
<dbReference type="PANTHER" id="PTHR38340">
    <property type="entry name" value="S-LAYER PROTEIN"/>
    <property type="match status" value="1"/>
</dbReference>
<dbReference type="HOGENOM" id="CLU_298067_0_0_5"/>
<name>F7ZCD0_ROSLO</name>
<dbReference type="STRING" id="391595.RLO149_c037900"/>
<dbReference type="RefSeq" id="WP_013963586.1">
    <property type="nucleotide sequence ID" value="NC_015730.1"/>
</dbReference>
<dbReference type="PRINTS" id="PR00313">
    <property type="entry name" value="CABNDNGRPT"/>
</dbReference>
<dbReference type="Gene3D" id="2.150.10.10">
    <property type="entry name" value="Serralysin-like metalloprotease, C-terminal"/>
    <property type="match status" value="4"/>
</dbReference>
<comment type="subcellular location">
    <subcellularLocation>
        <location evidence="1">Secreted</location>
    </subcellularLocation>
</comment>